<dbReference type="EMBL" id="CAJFCW020000006">
    <property type="protein sequence ID" value="CAG9125206.1"/>
    <property type="molecule type" value="Genomic_DNA"/>
</dbReference>
<proteinExistence type="predicted"/>
<dbReference type="Proteomes" id="UP000783686">
    <property type="component" value="Unassembled WGS sequence"/>
</dbReference>
<gene>
    <name evidence="2" type="ORF">BOKJ2_LOCUS12943</name>
</gene>
<dbReference type="Proteomes" id="UP000614601">
    <property type="component" value="Unassembled WGS sequence"/>
</dbReference>
<evidence type="ECO:0000313" key="3">
    <source>
        <dbReference type="Proteomes" id="UP000614601"/>
    </source>
</evidence>
<comment type="caution">
    <text evidence="2">The sequence shown here is derived from an EMBL/GenBank/DDBJ whole genome shotgun (WGS) entry which is preliminary data.</text>
</comment>
<dbReference type="EMBL" id="CAJFDH010000006">
    <property type="protein sequence ID" value="CAD5228884.1"/>
    <property type="molecule type" value="Genomic_DNA"/>
</dbReference>
<organism evidence="2 3">
    <name type="scientific">Bursaphelenchus okinawaensis</name>
    <dbReference type="NCBI Taxonomy" id="465554"/>
    <lineage>
        <taxon>Eukaryota</taxon>
        <taxon>Metazoa</taxon>
        <taxon>Ecdysozoa</taxon>
        <taxon>Nematoda</taxon>
        <taxon>Chromadorea</taxon>
        <taxon>Rhabditida</taxon>
        <taxon>Tylenchina</taxon>
        <taxon>Tylenchomorpha</taxon>
        <taxon>Aphelenchoidea</taxon>
        <taxon>Aphelenchoididae</taxon>
        <taxon>Bursaphelenchus</taxon>
    </lineage>
</organism>
<feature type="compositionally biased region" description="Basic and acidic residues" evidence="1">
    <location>
        <begin position="1"/>
        <end position="10"/>
    </location>
</feature>
<protein>
    <submittedName>
        <fullName evidence="2">Uncharacterized protein</fullName>
    </submittedName>
</protein>
<accession>A0A811LME6</accession>
<feature type="region of interest" description="Disordered" evidence="1">
    <location>
        <begin position="48"/>
        <end position="72"/>
    </location>
</feature>
<dbReference type="AlphaFoldDB" id="A0A811LME6"/>
<dbReference type="OrthoDB" id="5859464at2759"/>
<keyword evidence="3" id="KW-1185">Reference proteome</keyword>
<evidence type="ECO:0000256" key="1">
    <source>
        <dbReference type="SAM" id="MobiDB-lite"/>
    </source>
</evidence>
<reference evidence="2" key="1">
    <citation type="submission" date="2020-09" db="EMBL/GenBank/DDBJ databases">
        <authorList>
            <person name="Kikuchi T."/>
        </authorList>
    </citation>
    <scope>NUCLEOTIDE SEQUENCE</scope>
    <source>
        <strain evidence="2">SH1</strain>
    </source>
</reference>
<sequence>MTDHQGHETPRAVGPLGIVGEEPAAPNSRHNFGRKPTIVAKTSSLGLQAGRAPAPGQPPPQGTAMHHDENEVQVPQVHRLSTISARVGHPTHAGLSHLPHHPLNSTVIDWQSGGSRRTSVVFSRRPTSSNIPITSNVPLRPSSGSLLELADRTSSKLTLDEELYDILFAFG</sequence>
<evidence type="ECO:0000313" key="2">
    <source>
        <dbReference type="EMBL" id="CAD5228884.1"/>
    </source>
</evidence>
<feature type="region of interest" description="Disordered" evidence="1">
    <location>
        <begin position="1"/>
        <end position="34"/>
    </location>
</feature>
<name>A0A811LME6_9BILA</name>